<gene>
    <name evidence="14" type="ORF">C3Y98_10685</name>
</gene>
<keyword evidence="7 9" id="KW-0129">CBS domain</keyword>
<keyword evidence="3" id="KW-1003">Cell membrane</keyword>
<feature type="transmembrane region" description="Helical" evidence="11">
    <location>
        <begin position="6"/>
        <end position="26"/>
    </location>
</feature>
<evidence type="ECO:0000259" key="12">
    <source>
        <dbReference type="PROSITE" id="PS51371"/>
    </source>
</evidence>
<feature type="domain" description="CBS" evidence="12">
    <location>
        <begin position="281"/>
        <end position="339"/>
    </location>
</feature>
<protein>
    <submittedName>
        <fullName evidence="14">Magnesium and cobalt efflux protein CorC</fullName>
    </submittedName>
</protein>
<dbReference type="InterPro" id="IPR046342">
    <property type="entry name" value="CBS_dom_sf"/>
</dbReference>
<dbReference type="CDD" id="cd04590">
    <property type="entry name" value="CBS_pair_CorC_HlyC_assoc"/>
    <property type="match status" value="1"/>
</dbReference>
<evidence type="ECO:0000256" key="10">
    <source>
        <dbReference type="PROSITE-ProRule" id="PRU01193"/>
    </source>
</evidence>
<dbReference type="InterPro" id="IPR016169">
    <property type="entry name" value="FAD-bd_PCMH_sub2"/>
</dbReference>
<dbReference type="InterPro" id="IPR036318">
    <property type="entry name" value="FAD-bd_PCMH-like_sf"/>
</dbReference>
<dbReference type="SMART" id="SM01091">
    <property type="entry name" value="CorC_HlyC"/>
    <property type="match status" value="1"/>
</dbReference>
<evidence type="ECO:0000313" key="15">
    <source>
        <dbReference type="Proteomes" id="UP000297706"/>
    </source>
</evidence>
<name>A0A4Y9VPH1_9PROT</name>
<dbReference type="RefSeq" id="WP_135278574.1">
    <property type="nucleotide sequence ID" value="NZ_PQVH01000013.1"/>
</dbReference>
<evidence type="ECO:0000259" key="13">
    <source>
        <dbReference type="PROSITE" id="PS51846"/>
    </source>
</evidence>
<evidence type="ECO:0000256" key="1">
    <source>
        <dbReference type="ARBA" id="ARBA00004651"/>
    </source>
</evidence>
<dbReference type="AlphaFoldDB" id="A0A4Y9VPH1"/>
<keyword evidence="15" id="KW-1185">Reference proteome</keyword>
<keyword evidence="8 10" id="KW-0472">Membrane</keyword>
<dbReference type="InterPro" id="IPR000644">
    <property type="entry name" value="CBS_dom"/>
</dbReference>
<dbReference type="InterPro" id="IPR002550">
    <property type="entry name" value="CNNM"/>
</dbReference>
<evidence type="ECO:0000256" key="2">
    <source>
        <dbReference type="ARBA" id="ARBA00006337"/>
    </source>
</evidence>
<dbReference type="OrthoDB" id="9797674at2"/>
<dbReference type="GO" id="GO:0005886">
    <property type="term" value="C:plasma membrane"/>
    <property type="evidence" value="ECO:0007669"/>
    <property type="project" value="UniProtKB-SubCell"/>
</dbReference>
<dbReference type="PROSITE" id="PS51846">
    <property type="entry name" value="CNNM"/>
    <property type="match status" value="1"/>
</dbReference>
<sequence length="423" mass="47857">MDNIPISWQLGALAVLLLISGFFSLAETSLMSVNRYRLKHLANQGHRGARLATFLLLKTDKLLGVILLCNNFANAASATLVTIIVVELFGEGEWTLMFGTMTVTFAILVFSEISPKVIAAAYPEKLAFFASYILYPLLKALYPIVWFVNLFVVGLLRILRVKVNFDAQAQSLTMDELRSIVTDAGHFMPKKHRTILLNLFELEKITVDDVMTAHTMIESINFDAPLEDILSHITNTHHTRLPVRQGESEEIIGILHVRRVINQLREHYLRDDFSKAALLEVIDDSYFIPSGTPLFTQIQQFQENHERIALVVDEYGELKGLVTLEDILEEVIGDFNTQLPSRLGSYHQEEDGSWLADGTSTLRDLNKKLNLELPLDGPRTLNGLILEHFEDIPEPNTSFKIGPHRLEILQTQDRIVKSVKIFP</sequence>
<dbReference type="Gene3D" id="3.10.580.10">
    <property type="entry name" value="CBS-domain"/>
    <property type="match status" value="1"/>
</dbReference>
<keyword evidence="5" id="KW-0677">Repeat</keyword>
<feature type="transmembrane region" description="Helical" evidence="11">
    <location>
        <begin position="62"/>
        <end position="86"/>
    </location>
</feature>
<organism evidence="14 15">
    <name type="scientific">Methylotenera oryzisoli</name>
    <dbReference type="NCBI Taxonomy" id="2080758"/>
    <lineage>
        <taxon>Bacteria</taxon>
        <taxon>Pseudomonadati</taxon>
        <taxon>Pseudomonadota</taxon>
        <taxon>Betaproteobacteria</taxon>
        <taxon>Nitrosomonadales</taxon>
        <taxon>Methylophilaceae</taxon>
        <taxon>Methylotenera</taxon>
    </lineage>
</organism>
<comment type="caution">
    <text evidence="14">The sequence shown here is derived from an EMBL/GenBank/DDBJ whole genome shotgun (WGS) entry which is preliminary data.</text>
</comment>
<evidence type="ECO:0000256" key="4">
    <source>
        <dbReference type="ARBA" id="ARBA00022692"/>
    </source>
</evidence>
<dbReference type="PANTHER" id="PTHR22777:SF32">
    <property type="entry name" value="UPF0053 INNER MEMBRANE PROTEIN YFJD"/>
    <property type="match status" value="1"/>
</dbReference>
<dbReference type="Pfam" id="PF03471">
    <property type="entry name" value="CorC_HlyC"/>
    <property type="match status" value="1"/>
</dbReference>
<proteinExistence type="inferred from homology"/>
<dbReference type="EMBL" id="PQVH01000013">
    <property type="protein sequence ID" value="TFW70329.1"/>
    <property type="molecule type" value="Genomic_DNA"/>
</dbReference>
<keyword evidence="6 10" id="KW-1133">Transmembrane helix</keyword>
<keyword evidence="4 10" id="KW-0812">Transmembrane</keyword>
<dbReference type="InterPro" id="IPR005170">
    <property type="entry name" value="Transptr-assoc_dom"/>
</dbReference>
<dbReference type="PROSITE" id="PS51371">
    <property type="entry name" value="CBS"/>
    <property type="match status" value="2"/>
</dbReference>
<reference evidence="14 15" key="1">
    <citation type="submission" date="2018-02" db="EMBL/GenBank/DDBJ databases">
        <title>A novel lanthanide dependent methylotroph, Methylotenera sp. La3113.</title>
        <authorList>
            <person name="Lv H."/>
            <person name="Tani A."/>
        </authorList>
    </citation>
    <scope>NUCLEOTIDE SEQUENCE [LARGE SCALE GENOMIC DNA]</scope>
    <source>
        <strain evidence="14 15">La3113</strain>
    </source>
</reference>
<dbReference type="SMART" id="SM00116">
    <property type="entry name" value="CBS"/>
    <property type="match status" value="2"/>
</dbReference>
<comment type="subcellular location">
    <subcellularLocation>
        <location evidence="1">Cell membrane</location>
        <topology evidence="1">Multi-pass membrane protein</topology>
    </subcellularLocation>
</comment>
<evidence type="ECO:0000256" key="6">
    <source>
        <dbReference type="ARBA" id="ARBA00022989"/>
    </source>
</evidence>
<dbReference type="Pfam" id="PF01595">
    <property type="entry name" value="CNNM"/>
    <property type="match status" value="1"/>
</dbReference>
<dbReference type="SUPFAM" id="SSF54631">
    <property type="entry name" value="CBS-domain pair"/>
    <property type="match status" value="1"/>
</dbReference>
<evidence type="ECO:0000256" key="9">
    <source>
        <dbReference type="PROSITE-ProRule" id="PRU00703"/>
    </source>
</evidence>
<dbReference type="Proteomes" id="UP000297706">
    <property type="component" value="Unassembled WGS sequence"/>
</dbReference>
<evidence type="ECO:0000256" key="5">
    <source>
        <dbReference type="ARBA" id="ARBA00022737"/>
    </source>
</evidence>
<evidence type="ECO:0000313" key="14">
    <source>
        <dbReference type="EMBL" id="TFW70329.1"/>
    </source>
</evidence>
<dbReference type="Pfam" id="PF00571">
    <property type="entry name" value="CBS"/>
    <property type="match status" value="2"/>
</dbReference>
<dbReference type="SUPFAM" id="SSF56176">
    <property type="entry name" value="FAD-binding/transporter-associated domain-like"/>
    <property type="match status" value="1"/>
</dbReference>
<dbReference type="PANTHER" id="PTHR22777">
    <property type="entry name" value="HEMOLYSIN-RELATED"/>
    <property type="match status" value="1"/>
</dbReference>
<dbReference type="Gene3D" id="3.30.465.10">
    <property type="match status" value="1"/>
</dbReference>
<evidence type="ECO:0000256" key="3">
    <source>
        <dbReference type="ARBA" id="ARBA00022475"/>
    </source>
</evidence>
<comment type="similarity">
    <text evidence="2">Belongs to the UPF0053 family.</text>
</comment>
<feature type="domain" description="CNNM transmembrane" evidence="13">
    <location>
        <begin position="2"/>
        <end position="197"/>
    </location>
</feature>
<evidence type="ECO:0000256" key="7">
    <source>
        <dbReference type="ARBA" id="ARBA00023122"/>
    </source>
</evidence>
<evidence type="ECO:0000256" key="11">
    <source>
        <dbReference type="SAM" id="Phobius"/>
    </source>
</evidence>
<accession>A0A4Y9VPH1</accession>
<feature type="domain" description="CBS" evidence="12">
    <location>
        <begin position="211"/>
        <end position="273"/>
    </location>
</feature>
<dbReference type="InterPro" id="IPR044751">
    <property type="entry name" value="Ion_transp-like_CBS"/>
</dbReference>
<evidence type="ECO:0000256" key="8">
    <source>
        <dbReference type="ARBA" id="ARBA00023136"/>
    </source>
</evidence>
<dbReference type="GO" id="GO:0050660">
    <property type="term" value="F:flavin adenine dinucleotide binding"/>
    <property type="evidence" value="ECO:0007669"/>
    <property type="project" value="InterPro"/>
</dbReference>
<feature type="transmembrane region" description="Helical" evidence="11">
    <location>
        <begin position="92"/>
        <end position="110"/>
    </location>
</feature>